<dbReference type="Proteomes" id="UP000265618">
    <property type="component" value="Unassembled WGS sequence"/>
</dbReference>
<accession>A0A391NPQ4</accession>
<comment type="caution">
    <text evidence="1">The sequence shown here is derived from an EMBL/GenBank/DDBJ whole genome shotgun (WGS) entry which is preliminary data.</text>
</comment>
<reference evidence="1 2" key="1">
    <citation type="journal article" date="2018" name="PLoS ONE">
        <title>The draft genome of Kipferlia bialata reveals reductive genome evolution in fornicate parasites.</title>
        <authorList>
            <person name="Tanifuji G."/>
            <person name="Takabayashi S."/>
            <person name="Kume K."/>
            <person name="Takagi M."/>
            <person name="Nakayama T."/>
            <person name="Kamikawa R."/>
            <person name="Inagaki Y."/>
            <person name="Hashimoto T."/>
        </authorList>
    </citation>
    <scope>NUCLEOTIDE SEQUENCE [LARGE SCALE GENOMIC DNA]</scope>
    <source>
        <strain evidence="1">NY0173</strain>
    </source>
</reference>
<evidence type="ECO:0000313" key="2">
    <source>
        <dbReference type="Proteomes" id="UP000265618"/>
    </source>
</evidence>
<feature type="non-terminal residue" evidence="1">
    <location>
        <position position="23"/>
    </location>
</feature>
<keyword evidence="2" id="KW-1185">Reference proteome</keyword>
<evidence type="ECO:0000313" key="1">
    <source>
        <dbReference type="EMBL" id="GCA63571.1"/>
    </source>
</evidence>
<name>A0A391NPQ4_9EUKA</name>
<protein>
    <submittedName>
        <fullName evidence="1">Uncharacterized protein</fullName>
    </submittedName>
</protein>
<organism evidence="1 2">
    <name type="scientific">Kipferlia bialata</name>
    <dbReference type="NCBI Taxonomy" id="797122"/>
    <lineage>
        <taxon>Eukaryota</taxon>
        <taxon>Metamonada</taxon>
        <taxon>Carpediemonas-like organisms</taxon>
        <taxon>Kipferlia</taxon>
    </lineage>
</organism>
<dbReference type="AlphaFoldDB" id="A0A391NPQ4"/>
<proteinExistence type="predicted"/>
<dbReference type="EMBL" id="BDIP01004092">
    <property type="protein sequence ID" value="GCA63571.1"/>
    <property type="molecule type" value="Genomic_DNA"/>
</dbReference>
<sequence length="23" mass="2493">MIRDISTTYPSLALPYASSVCCT</sequence>
<gene>
    <name evidence="1" type="ORF">KIPB_010720</name>
</gene>